<organism evidence="2 3">
    <name type="scientific">Priestia megaterium (strain ATCC 12872 / QMB1551)</name>
    <name type="common">Bacillus megaterium</name>
    <dbReference type="NCBI Taxonomy" id="545693"/>
    <lineage>
        <taxon>Bacteria</taxon>
        <taxon>Bacillati</taxon>
        <taxon>Bacillota</taxon>
        <taxon>Bacilli</taxon>
        <taxon>Bacillales</taxon>
        <taxon>Bacillaceae</taxon>
        <taxon>Priestia</taxon>
    </lineage>
</organism>
<keyword evidence="1" id="KW-0472">Membrane</keyword>
<dbReference type="Proteomes" id="UP000000935">
    <property type="component" value="Plasmid pBM600"/>
</dbReference>
<name>D5E3W1_PRIM1</name>
<evidence type="ECO:0000313" key="3">
    <source>
        <dbReference type="Proteomes" id="UP000000935"/>
    </source>
</evidence>
<proteinExistence type="predicted"/>
<accession>D5E3W1</accession>
<dbReference type="KEGG" id="bmq:BMQ_pBM60054"/>
<feature type="transmembrane region" description="Helical" evidence="1">
    <location>
        <begin position="12"/>
        <end position="37"/>
    </location>
</feature>
<protein>
    <submittedName>
        <fullName evidence="2">Uncharacterized protein</fullName>
    </submittedName>
</protein>
<dbReference type="HOGENOM" id="CLU_1583253_0_0_9"/>
<geneLocation type="plasmid" evidence="2 3">
    <name>pBM600</name>
</geneLocation>
<dbReference type="EMBL" id="CP001989">
    <property type="protein sequence ID" value="ADE72486.1"/>
    <property type="molecule type" value="Genomic_DNA"/>
</dbReference>
<evidence type="ECO:0000313" key="2">
    <source>
        <dbReference type="EMBL" id="ADE72486.1"/>
    </source>
</evidence>
<keyword evidence="2" id="KW-0614">Plasmid</keyword>
<keyword evidence="1" id="KW-0812">Transmembrane</keyword>
<keyword evidence="1" id="KW-1133">Transmembrane helix</keyword>
<keyword evidence="3" id="KW-1185">Reference proteome</keyword>
<gene>
    <name evidence="2" type="ordered locus">BMQ_pBM60054</name>
</gene>
<reference evidence="2 3" key="1">
    <citation type="journal article" date="2011" name="J. Bacteriol.">
        <title>Genome sequences of the biotechnologically important Bacillus megaterium strains QM B1551 and DSM319.</title>
        <authorList>
            <person name="Eppinger M."/>
            <person name="Bunk B."/>
            <person name="Johns M.A."/>
            <person name="Edirisinghe J.N."/>
            <person name="Kutumbaka K.K."/>
            <person name="Koenig S.S."/>
            <person name="Huot Creasy H."/>
            <person name="Rosovitz M.J."/>
            <person name="Riley D.R."/>
            <person name="Daugherty S."/>
            <person name="Martin M."/>
            <person name="Elbourne L.D."/>
            <person name="Paulsen I."/>
            <person name="Biedendieck R."/>
            <person name="Braun C."/>
            <person name="Grayburn S."/>
            <person name="Dhingra S."/>
            <person name="Lukyanchuk V."/>
            <person name="Ball B."/>
            <person name="Ul-Qamar R."/>
            <person name="Seibel J."/>
            <person name="Bremer E."/>
            <person name="Jahn D."/>
            <person name="Ravel J."/>
            <person name="Vary P.S."/>
        </authorList>
    </citation>
    <scope>NUCLEOTIDE SEQUENCE [LARGE SCALE GENOMIC DNA]</scope>
    <source>
        <strain evidence="3">ATCC 12872 / QMB1551</strain>
        <plasmid evidence="2">pBM600</plasmid>
    </source>
</reference>
<sequence>MLPIQRKCPFFVYFSFLIFFTCFSEIAFTHFVTLVSFSTATKRNFLCSSTGISQVRRRFPSLTLLIRSSFQTTYLICNVAYNLILEDIITIVNDKNRHIYFRQYNPHFRKQKSHVLKKRTWLRKMKRSYNTLYRLYKYVVLDNNLILINKIRFLEKTTQAAAKHQPMW</sequence>
<evidence type="ECO:0000256" key="1">
    <source>
        <dbReference type="SAM" id="Phobius"/>
    </source>
</evidence>
<dbReference type="AlphaFoldDB" id="D5E3W1"/>